<name>A0A7N0TN84_KALFE</name>
<evidence type="ECO:0000313" key="2">
    <source>
        <dbReference type="Proteomes" id="UP000594263"/>
    </source>
</evidence>
<accession>A0A7N0TN84</accession>
<dbReference type="Proteomes" id="UP000594263">
    <property type="component" value="Unplaced"/>
</dbReference>
<protein>
    <submittedName>
        <fullName evidence="1">Uncharacterized protein</fullName>
    </submittedName>
</protein>
<evidence type="ECO:0000313" key="1">
    <source>
        <dbReference type="EnsemblPlants" id="Kaladp0040s0437.1.v1.1.CDS.1"/>
    </source>
</evidence>
<dbReference type="AlphaFoldDB" id="A0A7N0TN84"/>
<proteinExistence type="predicted"/>
<dbReference type="Gramene" id="Kaladp0040s0437.1.v1.1">
    <property type="protein sequence ID" value="Kaladp0040s0437.1.v1.1.CDS.1"/>
    <property type="gene ID" value="Kaladp0040s0437.v1.1"/>
</dbReference>
<keyword evidence="2" id="KW-1185">Reference proteome</keyword>
<dbReference type="EnsemblPlants" id="Kaladp0040s0437.1.v1.1">
    <property type="protein sequence ID" value="Kaladp0040s0437.1.v1.1.CDS.1"/>
    <property type="gene ID" value="Kaladp0040s0437.v1.1"/>
</dbReference>
<organism evidence="1 2">
    <name type="scientific">Kalanchoe fedtschenkoi</name>
    <name type="common">Lavender scallops</name>
    <name type="synonym">South American air plant</name>
    <dbReference type="NCBI Taxonomy" id="63787"/>
    <lineage>
        <taxon>Eukaryota</taxon>
        <taxon>Viridiplantae</taxon>
        <taxon>Streptophyta</taxon>
        <taxon>Embryophyta</taxon>
        <taxon>Tracheophyta</taxon>
        <taxon>Spermatophyta</taxon>
        <taxon>Magnoliopsida</taxon>
        <taxon>eudicotyledons</taxon>
        <taxon>Gunneridae</taxon>
        <taxon>Pentapetalae</taxon>
        <taxon>Saxifragales</taxon>
        <taxon>Crassulaceae</taxon>
        <taxon>Kalanchoe</taxon>
    </lineage>
</organism>
<reference evidence="1" key="1">
    <citation type="submission" date="2021-01" db="UniProtKB">
        <authorList>
            <consortium name="EnsemblPlants"/>
        </authorList>
    </citation>
    <scope>IDENTIFICATION</scope>
</reference>
<sequence length="102" mass="11117">MDNFNYDVHAQIGGGGSSSNFSPGENCPFSVSDPTSCFLNVETEIPFSYPELDSIYNPQDSDQFDVFAPLVMKPFTTAPSSTITTTHYHHRCGCSLSAPQSQ</sequence>